<evidence type="ECO:0000313" key="2">
    <source>
        <dbReference type="Proteomes" id="UP000823854"/>
    </source>
</evidence>
<organism evidence="1 2">
    <name type="scientific">Candidatus Brachybacterium intestinipullorum</name>
    <dbReference type="NCBI Taxonomy" id="2838512"/>
    <lineage>
        <taxon>Bacteria</taxon>
        <taxon>Bacillati</taxon>
        <taxon>Actinomycetota</taxon>
        <taxon>Actinomycetes</taxon>
        <taxon>Micrococcales</taxon>
        <taxon>Dermabacteraceae</taxon>
        <taxon>Brachybacterium</taxon>
    </lineage>
</organism>
<name>A0A9D2THR0_9MICO</name>
<reference evidence="1" key="1">
    <citation type="journal article" date="2021" name="PeerJ">
        <title>Extensive microbial diversity within the chicken gut microbiome revealed by metagenomics and culture.</title>
        <authorList>
            <person name="Gilroy R."/>
            <person name="Ravi A."/>
            <person name="Getino M."/>
            <person name="Pursley I."/>
            <person name="Horton D.L."/>
            <person name="Alikhan N.F."/>
            <person name="Baker D."/>
            <person name="Gharbi K."/>
            <person name="Hall N."/>
            <person name="Watson M."/>
            <person name="Adriaenssens E.M."/>
            <person name="Foster-Nyarko E."/>
            <person name="Jarju S."/>
            <person name="Secka A."/>
            <person name="Antonio M."/>
            <person name="Oren A."/>
            <person name="Chaudhuri R.R."/>
            <person name="La Ragione R."/>
            <person name="Hildebrand F."/>
            <person name="Pallen M.J."/>
        </authorList>
    </citation>
    <scope>NUCLEOTIDE SEQUENCE</scope>
    <source>
        <strain evidence="1">CHK130-7132</strain>
    </source>
</reference>
<dbReference type="EMBL" id="DWWC01000261">
    <property type="protein sequence ID" value="HJC70464.1"/>
    <property type="molecule type" value="Genomic_DNA"/>
</dbReference>
<feature type="non-terminal residue" evidence="1">
    <location>
        <position position="1"/>
    </location>
</feature>
<comment type="caution">
    <text evidence="1">The sequence shown here is derived from an EMBL/GenBank/DDBJ whole genome shotgun (WGS) entry which is preliminary data.</text>
</comment>
<gene>
    <name evidence="1" type="ORF">H9932_12435</name>
</gene>
<sequence>ENVIIGKLIPAGTGLSRFRRIAVEPTDEAKAQMYQVPGYDELDFSGFGQTGAVNLDDIDYADPFRTDFR</sequence>
<proteinExistence type="predicted"/>
<dbReference type="Proteomes" id="UP000823854">
    <property type="component" value="Unassembled WGS sequence"/>
</dbReference>
<evidence type="ECO:0000313" key="1">
    <source>
        <dbReference type="EMBL" id="HJC70464.1"/>
    </source>
</evidence>
<dbReference type="AlphaFoldDB" id="A0A9D2THR0"/>
<dbReference type="Gene3D" id="1.10.150.390">
    <property type="match status" value="1"/>
</dbReference>
<accession>A0A9D2THR0</accession>
<protein>
    <submittedName>
        <fullName evidence="1">Uncharacterized protein</fullName>
    </submittedName>
</protein>
<reference evidence="1" key="2">
    <citation type="submission" date="2021-04" db="EMBL/GenBank/DDBJ databases">
        <authorList>
            <person name="Gilroy R."/>
        </authorList>
    </citation>
    <scope>NUCLEOTIDE SEQUENCE</scope>
    <source>
        <strain evidence="1">CHK130-7132</strain>
    </source>
</reference>